<evidence type="ECO:0000313" key="10">
    <source>
        <dbReference type="EMBL" id="RGM27576.1"/>
    </source>
</evidence>
<evidence type="ECO:0000256" key="1">
    <source>
        <dbReference type="ARBA" id="ARBA00004168"/>
    </source>
</evidence>
<keyword evidence="7" id="KW-0472">Membrane</keyword>
<evidence type="ECO:0000256" key="4">
    <source>
        <dbReference type="ARBA" id="ARBA00022729"/>
    </source>
</evidence>
<comment type="caution">
    <text evidence="10">The sequence shown here is derived from an EMBL/GenBank/DDBJ whole genome shotgun (WGS) entry which is preliminary data.</text>
</comment>
<protein>
    <submittedName>
        <fullName evidence="10">LPXTG cell wall anchor domain-containing protein</fullName>
    </submittedName>
</protein>
<keyword evidence="5" id="KW-0572">Peptidoglycan-anchor</keyword>
<sequence>MKTAKILGATTLAGALLFTGVGATHSNEAHAADKEKVTLETPQDWQKKHDSLLKGRLEHPNQGGEGGGPGTVSSYQKSYQEYVDQNLKYGEQVESTEIIVPEEGKAFLNGQQQNSSNNSSNQEEATDNTVNAQNNEQQQTQATDNNVATQNNQQQTQAQEPAQSEAKALPATGEQSTNTGLVASIATVLLAVGSLLTFKRFSKNNK</sequence>
<organism evidence="10 11">
    <name type="scientific">Staphylococcus warneri</name>
    <dbReference type="NCBI Taxonomy" id="1292"/>
    <lineage>
        <taxon>Bacteria</taxon>
        <taxon>Bacillati</taxon>
        <taxon>Bacillota</taxon>
        <taxon>Bacilli</taxon>
        <taxon>Bacillales</taxon>
        <taxon>Staphylococcaceae</taxon>
        <taxon>Staphylococcus</taxon>
    </lineage>
</organism>
<evidence type="ECO:0000256" key="3">
    <source>
        <dbReference type="ARBA" id="ARBA00022525"/>
    </source>
</evidence>
<dbReference type="NCBIfam" id="TIGR01167">
    <property type="entry name" value="LPXTG_anchor"/>
    <property type="match status" value="1"/>
</dbReference>
<evidence type="ECO:0000313" key="11">
    <source>
        <dbReference type="Proteomes" id="UP000261016"/>
    </source>
</evidence>
<gene>
    <name evidence="10" type="ORF">DXC19_12380</name>
</gene>
<feature type="domain" description="Gram-positive cocci surface proteins LPxTG" evidence="9">
    <location>
        <begin position="169"/>
        <end position="206"/>
    </location>
</feature>
<evidence type="ECO:0000259" key="9">
    <source>
        <dbReference type="PROSITE" id="PS50847"/>
    </source>
</evidence>
<dbReference type="Pfam" id="PF00746">
    <property type="entry name" value="Gram_pos_anchor"/>
    <property type="match status" value="1"/>
</dbReference>
<feature type="region of interest" description="Disordered" evidence="6">
    <location>
        <begin position="109"/>
        <end position="175"/>
    </location>
</feature>
<dbReference type="InterPro" id="IPR019931">
    <property type="entry name" value="LPXTG_anchor"/>
</dbReference>
<comment type="subcellular location">
    <subcellularLocation>
        <location evidence="1">Secreted</location>
        <location evidence="1">Cell wall</location>
        <topology evidence="1">Peptidoglycan-anchor</topology>
    </subcellularLocation>
</comment>
<name>A0A8B2ZEN6_STAWA</name>
<keyword evidence="7" id="KW-1133">Transmembrane helix</keyword>
<keyword evidence="4 8" id="KW-0732">Signal</keyword>
<keyword evidence="2" id="KW-0134">Cell wall</keyword>
<evidence type="ECO:0000256" key="6">
    <source>
        <dbReference type="SAM" id="MobiDB-lite"/>
    </source>
</evidence>
<feature type="region of interest" description="Disordered" evidence="6">
    <location>
        <begin position="55"/>
        <end position="74"/>
    </location>
</feature>
<dbReference type="EMBL" id="QSTD01000012">
    <property type="protein sequence ID" value="RGM27576.1"/>
    <property type="molecule type" value="Genomic_DNA"/>
</dbReference>
<proteinExistence type="predicted"/>
<evidence type="ECO:0000256" key="8">
    <source>
        <dbReference type="SAM" id="SignalP"/>
    </source>
</evidence>
<keyword evidence="3" id="KW-0964">Secreted</keyword>
<feature type="chain" id="PRO_5033018444" evidence="8">
    <location>
        <begin position="32"/>
        <end position="206"/>
    </location>
</feature>
<dbReference type="Proteomes" id="UP000261016">
    <property type="component" value="Unassembled WGS sequence"/>
</dbReference>
<keyword evidence="7" id="KW-0812">Transmembrane</keyword>
<evidence type="ECO:0000256" key="5">
    <source>
        <dbReference type="ARBA" id="ARBA00023088"/>
    </source>
</evidence>
<feature type="signal peptide" evidence="8">
    <location>
        <begin position="1"/>
        <end position="31"/>
    </location>
</feature>
<accession>A0A8B2ZEN6</accession>
<dbReference type="AlphaFoldDB" id="A0A8B2ZEN6"/>
<reference evidence="10 11" key="1">
    <citation type="submission" date="2018-08" db="EMBL/GenBank/DDBJ databases">
        <title>A genome reference for cultivated species of the human gut microbiota.</title>
        <authorList>
            <person name="Zou Y."/>
            <person name="Xue W."/>
            <person name="Luo G."/>
        </authorList>
    </citation>
    <scope>NUCLEOTIDE SEQUENCE [LARGE SCALE GENOMIC DNA]</scope>
    <source>
        <strain evidence="10 11">OM08-17AT</strain>
    </source>
</reference>
<evidence type="ECO:0000256" key="2">
    <source>
        <dbReference type="ARBA" id="ARBA00022512"/>
    </source>
</evidence>
<dbReference type="RefSeq" id="WP_117726020.1">
    <property type="nucleotide sequence ID" value="NZ_CABMFV010000012.1"/>
</dbReference>
<feature type="transmembrane region" description="Helical" evidence="7">
    <location>
        <begin position="180"/>
        <end position="198"/>
    </location>
</feature>
<evidence type="ECO:0000256" key="7">
    <source>
        <dbReference type="SAM" id="Phobius"/>
    </source>
</evidence>
<feature type="compositionally biased region" description="Low complexity" evidence="6">
    <location>
        <begin position="111"/>
        <end position="163"/>
    </location>
</feature>
<dbReference type="PROSITE" id="PS50847">
    <property type="entry name" value="GRAM_POS_ANCHORING"/>
    <property type="match status" value="1"/>
</dbReference>